<dbReference type="EMBL" id="BCWF01000021">
    <property type="protein sequence ID" value="GAT27586.1"/>
    <property type="molecule type" value="Genomic_DNA"/>
</dbReference>
<dbReference type="AlphaFoldDB" id="A0A146FP93"/>
<organism evidence="2 3">
    <name type="scientific">Aspergillus kawachii</name>
    <name type="common">White koji mold</name>
    <name type="synonym">Aspergillus awamori var. kawachi</name>
    <dbReference type="NCBI Taxonomy" id="1069201"/>
    <lineage>
        <taxon>Eukaryota</taxon>
        <taxon>Fungi</taxon>
        <taxon>Dikarya</taxon>
        <taxon>Ascomycota</taxon>
        <taxon>Pezizomycotina</taxon>
        <taxon>Eurotiomycetes</taxon>
        <taxon>Eurotiomycetidae</taxon>
        <taxon>Eurotiales</taxon>
        <taxon>Aspergillaceae</taxon>
        <taxon>Aspergillus</taxon>
        <taxon>Aspergillus subgen. Circumdati</taxon>
    </lineage>
</organism>
<feature type="compositionally biased region" description="Basic and acidic residues" evidence="1">
    <location>
        <begin position="9"/>
        <end position="21"/>
    </location>
</feature>
<proteinExistence type="predicted"/>
<dbReference type="Proteomes" id="UP000075230">
    <property type="component" value="Unassembled WGS sequence"/>
</dbReference>
<name>A0A146FP93_ASPKA</name>
<evidence type="ECO:0000313" key="2">
    <source>
        <dbReference type="EMBL" id="GAT27586.1"/>
    </source>
</evidence>
<protein>
    <submittedName>
        <fullName evidence="2">Exocyst complex component Sec15</fullName>
    </submittedName>
</protein>
<gene>
    <name evidence="2" type="ORF">RIB2604_02112800</name>
</gene>
<comment type="caution">
    <text evidence="2">The sequence shown here is derived from an EMBL/GenBank/DDBJ whole genome shotgun (WGS) entry which is preliminary data.</text>
</comment>
<accession>A0A146FP93</accession>
<evidence type="ECO:0000256" key="1">
    <source>
        <dbReference type="SAM" id="MobiDB-lite"/>
    </source>
</evidence>
<sequence length="155" mass="17311">MENDDDDGRDNWDSSGKEPGRRTVPTLIALVKRAGTTRRRMMRLITPGVPLTVSGTKQMRHSILGEINDFAVFHDGFVGDVSNEGASQSVLWCCIVIHQAGLSLGVLHEVNVWCKGISEQSETLGTLVRLRNNERETIYIRGTLVRVLRRDTEHA</sequence>
<reference evidence="3" key="2">
    <citation type="submission" date="2016-02" db="EMBL/GenBank/DDBJ databases">
        <title>Genome sequencing of Aspergillus luchuensis NBRC 4314.</title>
        <authorList>
            <person name="Yamada O."/>
        </authorList>
    </citation>
    <scope>NUCLEOTIDE SEQUENCE [LARGE SCALE GENOMIC DNA]</scope>
    <source>
        <strain evidence="3">RIB 2604</strain>
    </source>
</reference>
<feature type="region of interest" description="Disordered" evidence="1">
    <location>
        <begin position="1"/>
        <end position="21"/>
    </location>
</feature>
<evidence type="ECO:0000313" key="3">
    <source>
        <dbReference type="Proteomes" id="UP000075230"/>
    </source>
</evidence>
<reference evidence="2 3" key="1">
    <citation type="journal article" date="2016" name="DNA Res.">
        <title>Genome sequence of Aspergillus luchuensis NBRC 4314.</title>
        <authorList>
            <person name="Yamada O."/>
            <person name="Machida M."/>
            <person name="Hosoyama A."/>
            <person name="Goto M."/>
            <person name="Takahashi T."/>
            <person name="Futagami T."/>
            <person name="Yamagata Y."/>
            <person name="Takeuchi M."/>
            <person name="Kobayashi T."/>
            <person name="Koike H."/>
            <person name="Abe K."/>
            <person name="Asai K."/>
            <person name="Arita M."/>
            <person name="Fujita N."/>
            <person name="Fukuda K."/>
            <person name="Higa K."/>
            <person name="Horikawa H."/>
            <person name="Ishikawa T."/>
            <person name="Jinno K."/>
            <person name="Kato Y."/>
            <person name="Kirimura K."/>
            <person name="Mizutani O."/>
            <person name="Nakasone K."/>
            <person name="Sano M."/>
            <person name="Shiraishi Y."/>
            <person name="Tsukahara M."/>
            <person name="Gomi K."/>
        </authorList>
    </citation>
    <scope>NUCLEOTIDE SEQUENCE [LARGE SCALE GENOMIC DNA]</scope>
    <source>
        <strain evidence="2 3">RIB 2604</strain>
    </source>
</reference>